<evidence type="ECO:0000313" key="7">
    <source>
        <dbReference type="Proteomes" id="UP000302139"/>
    </source>
</evidence>
<evidence type="ECO:0000313" key="3">
    <source>
        <dbReference type="EMBL" id="BBA21056.1"/>
    </source>
</evidence>
<name>A0A224AU88_STRAX</name>
<reference evidence="3" key="1">
    <citation type="submission" date="2017-08" db="EMBL/GenBank/DDBJ databases">
        <title>Disruption of autoregulator-receptor homologue AvaR3 activates the production of cryptic phthoxazolin A in Streptomyces avermitilis.</title>
        <authorList>
            <person name="Suroto D.A."/>
            <person name="Kitani S."/>
            <person name="Miyamoto K."/>
            <person name="Sakihama Y."/>
            <person name="Arai M."/>
            <person name="Ikeda H."/>
            <person name="Nihira T."/>
        </authorList>
    </citation>
    <scope>NUCLEOTIDE SEQUENCE</scope>
    <source>
        <strain evidence="3">KA-320</strain>
    </source>
</reference>
<proteinExistence type="predicted"/>
<dbReference type="Proteomes" id="UP000302139">
    <property type="component" value="Unassembled WGS sequence"/>
</dbReference>
<dbReference type="Pfam" id="PF13581">
    <property type="entry name" value="HATPase_c_2"/>
    <property type="match status" value="1"/>
</dbReference>
<gene>
    <name evidence="4" type="ORF">SAV14893_075640</name>
    <name evidence="5" type="ORF">SAV31267_009610</name>
</gene>
<dbReference type="EMBL" id="BJHX01000001">
    <property type="protein sequence ID" value="GDY68171.1"/>
    <property type="molecule type" value="Genomic_DNA"/>
</dbReference>
<evidence type="ECO:0000259" key="2">
    <source>
        <dbReference type="Pfam" id="PF13581"/>
    </source>
</evidence>
<evidence type="ECO:0000313" key="6">
    <source>
        <dbReference type="Proteomes" id="UP000299211"/>
    </source>
</evidence>
<dbReference type="CDD" id="cd16936">
    <property type="entry name" value="HATPase_RsbW-like"/>
    <property type="match status" value="1"/>
</dbReference>
<evidence type="ECO:0000313" key="5">
    <source>
        <dbReference type="EMBL" id="GDY71476.1"/>
    </source>
</evidence>
<reference evidence="4 7" key="3">
    <citation type="submission" date="2019-04" db="EMBL/GenBank/DDBJ databases">
        <title>Draft genome sequences of Streptomyces avermitilis NBRC 14893.</title>
        <authorList>
            <person name="Komaki H."/>
            <person name="Tamura T."/>
            <person name="Hosoyama A."/>
        </authorList>
    </citation>
    <scope>NUCLEOTIDE SEQUENCE [LARGE SCALE GENOMIC DNA]</scope>
    <source>
        <strain evidence="4 7">NBRC 14893</strain>
    </source>
</reference>
<accession>A0A224AU88</accession>
<dbReference type="EMBL" id="LC315614">
    <property type="protein sequence ID" value="BBA21056.1"/>
    <property type="molecule type" value="Genomic_DNA"/>
</dbReference>
<dbReference type="SUPFAM" id="SSF55874">
    <property type="entry name" value="ATPase domain of HSP90 chaperone/DNA topoisomerase II/histidine kinase"/>
    <property type="match status" value="1"/>
</dbReference>
<dbReference type="AlphaFoldDB" id="A0A224AU88"/>
<keyword evidence="1" id="KW-0723">Serine/threonine-protein kinase</keyword>
<dbReference type="InterPro" id="IPR036890">
    <property type="entry name" value="HATPase_C_sf"/>
</dbReference>
<dbReference type="EMBL" id="BJHY01000001">
    <property type="protein sequence ID" value="GDY71476.1"/>
    <property type="molecule type" value="Genomic_DNA"/>
</dbReference>
<dbReference type="PANTHER" id="PTHR35526:SF3">
    <property type="entry name" value="ANTI-SIGMA-F FACTOR RSBW"/>
    <property type="match status" value="1"/>
</dbReference>
<sequence length="142" mass="14837">MSVAQLNAAPSVEVEHVIPLPHAPRAASAVRRHVHTVLAGWNLRAEDAEDVLLVVSELLTNAIIHALPPARLRLSRVLVGGRAAVRVEVTDTGPAAPARLSAAALDPDEHGRGICIINALSARCGVVVHTGGTSRWAEVLVG</sequence>
<protein>
    <submittedName>
        <fullName evidence="3">Putative histidine kinase-like ATPase</fullName>
    </submittedName>
</protein>
<dbReference type="RefSeq" id="WP_037650401.1">
    <property type="nucleotide sequence ID" value="NZ_BAABTN010000035.1"/>
</dbReference>
<organism evidence="3">
    <name type="scientific">Streptomyces avermitilis</name>
    <dbReference type="NCBI Taxonomy" id="33903"/>
    <lineage>
        <taxon>Bacteria</taxon>
        <taxon>Bacillati</taxon>
        <taxon>Actinomycetota</taxon>
        <taxon>Actinomycetes</taxon>
        <taxon>Kitasatosporales</taxon>
        <taxon>Streptomycetaceae</taxon>
        <taxon>Streptomyces</taxon>
    </lineage>
</organism>
<keyword evidence="3" id="KW-0418">Kinase</keyword>
<dbReference type="GO" id="GO:0004674">
    <property type="term" value="F:protein serine/threonine kinase activity"/>
    <property type="evidence" value="ECO:0007669"/>
    <property type="project" value="UniProtKB-KW"/>
</dbReference>
<reference evidence="5 6" key="2">
    <citation type="submission" date="2019-04" db="EMBL/GenBank/DDBJ databases">
        <title>Draft genome sequences of Streptomyces avermitilis ATCC 31267.</title>
        <authorList>
            <person name="Komaki H."/>
            <person name="Tamura T."/>
            <person name="Hosoyama A."/>
        </authorList>
    </citation>
    <scope>NUCLEOTIDE SEQUENCE [LARGE SCALE GENOMIC DNA]</scope>
    <source>
        <strain evidence="5 6">ATCC 31267</strain>
    </source>
</reference>
<dbReference type="PANTHER" id="PTHR35526">
    <property type="entry name" value="ANTI-SIGMA-F FACTOR RSBW-RELATED"/>
    <property type="match status" value="1"/>
</dbReference>
<evidence type="ECO:0000313" key="4">
    <source>
        <dbReference type="EMBL" id="GDY68171.1"/>
    </source>
</evidence>
<dbReference type="Gene3D" id="3.30.565.10">
    <property type="entry name" value="Histidine kinase-like ATPase, C-terminal domain"/>
    <property type="match status" value="1"/>
</dbReference>
<feature type="domain" description="Histidine kinase/HSP90-like ATPase" evidence="2">
    <location>
        <begin position="21"/>
        <end position="130"/>
    </location>
</feature>
<dbReference type="InterPro" id="IPR003594">
    <property type="entry name" value="HATPase_dom"/>
</dbReference>
<keyword evidence="3" id="KW-0808">Transferase</keyword>
<dbReference type="InterPro" id="IPR050267">
    <property type="entry name" value="Anti-sigma-factor_SerPK"/>
</dbReference>
<evidence type="ECO:0000256" key="1">
    <source>
        <dbReference type="ARBA" id="ARBA00022527"/>
    </source>
</evidence>
<dbReference type="Proteomes" id="UP000299211">
    <property type="component" value="Unassembled WGS sequence"/>
</dbReference>